<name>A0A918FSP2_9ACTN</name>
<evidence type="ECO:0000313" key="5">
    <source>
        <dbReference type="Proteomes" id="UP000606194"/>
    </source>
</evidence>
<dbReference type="Gene3D" id="2.60.40.10">
    <property type="entry name" value="Immunoglobulins"/>
    <property type="match status" value="1"/>
</dbReference>
<keyword evidence="2" id="KW-0732">Signal</keyword>
<reference evidence="4" key="2">
    <citation type="submission" date="2020-09" db="EMBL/GenBank/DDBJ databases">
        <authorList>
            <person name="Sun Q."/>
            <person name="Ohkuma M."/>
        </authorList>
    </citation>
    <scope>NUCLEOTIDE SEQUENCE</scope>
    <source>
        <strain evidence="4">JCM 4386</strain>
    </source>
</reference>
<evidence type="ECO:0000313" key="4">
    <source>
        <dbReference type="EMBL" id="GGR76947.1"/>
    </source>
</evidence>
<keyword evidence="5" id="KW-1185">Reference proteome</keyword>
<dbReference type="InterPro" id="IPR032109">
    <property type="entry name" value="Big_3_5"/>
</dbReference>
<dbReference type="GO" id="GO:0005975">
    <property type="term" value="P:carbohydrate metabolic process"/>
    <property type="evidence" value="ECO:0007669"/>
    <property type="project" value="UniProtKB-ARBA"/>
</dbReference>
<feature type="signal peptide" evidence="2">
    <location>
        <begin position="1"/>
        <end position="30"/>
    </location>
</feature>
<evidence type="ECO:0000259" key="3">
    <source>
        <dbReference type="Pfam" id="PF16640"/>
    </source>
</evidence>
<dbReference type="RefSeq" id="WP_190148463.1">
    <property type="nucleotide sequence ID" value="NZ_BMTL01000005.1"/>
</dbReference>
<feature type="chain" id="PRO_5037732464" description="Bacterial Ig-like domain-containing protein" evidence="2">
    <location>
        <begin position="31"/>
        <end position="187"/>
    </location>
</feature>
<reference evidence="4" key="1">
    <citation type="journal article" date="2014" name="Int. J. Syst. Evol. Microbiol.">
        <title>Complete genome sequence of Corynebacterium casei LMG S-19264T (=DSM 44701T), isolated from a smear-ripened cheese.</title>
        <authorList>
            <consortium name="US DOE Joint Genome Institute (JGI-PGF)"/>
            <person name="Walter F."/>
            <person name="Albersmeier A."/>
            <person name="Kalinowski J."/>
            <person name="Ruckert C."/>
        </authorList>
    </citation>
    <scope>NUCLEOTIDE SEQUENCE</scope>
    <source>
        <strain evidence="4">JCM 4386</strain>
    </source>
</reference>
<dbReference type="EMBL" id="BMTL01000005">
    <property type="protein sequence ID" value="GGR76947.1"/>
    <property type="molecule type" value="Genomic_DNA"/>
</dbReference>
<gene>
    <name evidence="4" type="ORF">GCM10010269_15210</name>
</gene>
<comment type="caution">
    <text evidence="4">The sequence shown here is derived from an EMBL/GenBank/DDBJ whole genome shotgun (WGS) entry which is preliminary data.</text>
</comment>
<dbReference type="Proteomes" id="UP000606194">
    <property type="component" value="Unassembled WGS sequence"/>
</dbReference>
<dbReference type="AlphaFoldDB" id="A0A918FSP2"/>
<protein>
    <recommendedName>
        <fullName evidence="3">Bacterial Ig-like domain-containing protein</fullName>
    </recommendedName>
</protein>
<organism evidence="4 5">
    <name type="scientific">Streptomyces humidus</name>
    <dbReference type="NCBI Taxonomy" id="52259"/>
    <lineage>
        <taxon>Bacteria</taxon>
        <taxon>Bacillati</taxon>
        <taxon>Actinomycetota</taxon>
        <taxon>Actinomycetes</taxon>
        <taxon>Kitasatosporales</taxon>
        <taxon>Streptomycetaceae</taxon>
        <taxon>Streptomyces</taxon>
    </lineage>
</organism>
<accession>A0A918FSP2</accession>
<sequence>MKLGYRCGKWAGLTSVALATVTAVAAPAFAVPSGTTVIASPSVTTVNTSVEFDVTVTCESDPSGGLGVTFFDSGDLLSTVPVAADGKAAYTTSFSTIGSHTITAAYNGNGSCDASSGSTSVQVSAAPAPPTPTPGNCLLLCGGIINFVVGDITNNVAIPDRRAGAETPHLQGQHAPGPRQRHGGSRL</sequence>
<evidence type="ECO:0000256" key="2">
    <source>
        <dbReference type="SAM" id="SignalP"/>
    </source>
</evidence>
<evidence type="ECO:0000256" key="1">
    <source>
        <dbReference type="SAM" id="MobiDB-lite"/>
    </source>
</evidence>
<dbReference type="InterPro" id="IPR013783">
    <property type="entry name" value="Ig-like_fold"/>
</dbReference>
<dbReference type="Pfam" id="PF16640">
    <property type="entry name" value="Big_3_5"/>
    <property type="match status" value="1"/>
</dbReference>
<feature type="region of interest" description="Disordered" evidence="1">
    <location>
        <begin position="164"/>
        <end position="187"/>
    </location>
</feature>
<proteinExistence type="predicted"/>
<feature type="domain" description="Bacterial Ig-like" evidence="3">
    <location>
        <begin position="39"/>
        <end position="123"/>
    </location>
</feature>